<organism evidence="2 3">
    <name type="scientific">Gallibacterium anatis 12656/12</name>
    <dbReference type="NCBI Taxonomy" id="1195244"/>
    <lineage>
        <taxon>Bacteria</taxon>
        <taxon>Pseudomonadati</taxon>
        <taxon>Pseudomonadota</taxon>
        <taxon>Gammaproteobacteria</taxon>
        <taxon>Pasteurellales</taxon>
        <taxon>Pasteurellaceae</taxon>
        <taxon>Gallibacterium</taxon>
    </lineage>
</organism>
<feature type="transmembrane region" description="Helical" evidence="1">
    <location>
        <begin position="124"/>
        <end position="153"/>
    </location>
</feature>
<feature type="transmembrane region" description="Helical" evidence="1">
    <location>
        <begin position="12"/>
        <end position="43"/>
    </location>
</feature>
<keyword evidence="1" id="KW-1133">Transmembrane helix</keyword>
<protein>
    <submittedName>
        <fullName evidence="2">Membrane protein</fullName>
    </submittedName>
</protein>
<dbReference type="NCBIfam" id="TIGR03747">
    <property type="entry name" value="conj_TIGR03747"/>
    <property type="match status" value="1"/>
</dbReference>
<keyword evidence="1" id="KW-0812">Transmembrane</keyword>
<reference evidence="2 3" key="1">
    <citation type="journal article" date="2013" name="Genome Announc.">
        <title>Draft Genome Sequence of Gallibacterium anatis bv. haemolytica 12656-12 Liver, an Isolate Obtained from the Liver of a Septicemic Chicken.</title>
        <authorList>
            <person name="Kudirkiene E."/>
            <person name="Christensen H."/>
            <person name="Bojesen A.M."/>
        </authorList>
    </citation>
    <scope>NUCLEOTIDE SEQUENCE [LARGE SCALE GENOMIC DNA]</scope>
    <source>
        <strain evidence="2">12656/12</strain>
    </source>
</reference>
<evidence type="ECO:0000313" key="2">
    <source>
        <dbReference type="EMBL" id="ERF77600.1"/>
    </source>
</evidence>
<evidence type="ECO:0000313" key="3">
    <source>
        <dbReference type="Proteomes" id="UP000016529"/>
    </source>
</evidence>
<dbReference type="Proteomes" id="UP000016529">
    <property type="component" value="Unassembled WGS sequence"/>
</dbReference>
<keyword evidence="1" id="KW-0472">Membrane</keyword>
<dbReference type="InterPro" id="IPR022266">
    <property type="entry name" value="DtrJ-like"/>
</dbReference>
<comment type="caution">
    <text evidence="2">The sequence shown here is derived from an EMBL/GenBank/DDBJ whole genome shotgun (WGS) entry which is preliminary data.</text>
</comment>
<dbReference type="EMBL" id="AVOX01000055">
    <property type="protein sequence ID" value="ERF77600.1"/>
    <property type="molecule type" value="Genomic_DNA"/>
</dbReference>
<accession>U1I2S8</accession>
<sequence>MSEQTSAKTKKGLCNTVYALIAALCLSLILSIFFEWIGIAFFWPEQGYLHSQKMMIQELEWISEDAAHSLLGISPSEIANMASLTVHDWLFVKTGFQSWLQSPTKQNDWEYLIYHYTRAYLESIIYVSITFIVRLVVIIITSPLFLLAAFAGLTEGLMMRDLRKFGSGRESSFLYHHAKRYIKPVMLGSWILYLSLPFSIYPNIILIPAAFLFGLSICITAASFKKYL</sequence>
<dbReference type="Pfam" id="PF14348">
    <property type="entry name" value="DtrJ-like"/>
    <property type="match status" value="1"/>
</dbReference>
<gene>
    <name evidence="2" type="ORF">N561_10580</name>
</gene>
<evidence type="ECO:0000256" key="1">
    <source>
        <dbReference type="SAM" id="Phobius"/>
    </source>
</evidence>
<proteinExistence type="predicted"/>
<name>U1I2S8_9PAST</name>
<dbReference type="RefSeq" id="WP_021462256.1">
    <property type="nucleotide sequence ID" value="NZ_AVOX01000055.1"/>
</dbReference>
<dbReference type="PATRIC" id="fig|1195244.3.peg.2028"/>
<dbReference type="AlphaFoldDB" id="U1I2S8"/>